<gene>
    <name evidence="1" type="ORF">RSSM_00527</name>
</gene>
<evidence type="ECO:0000313" key="2">
    <source>
        <dbReference type="Proteomes" id="UP000011885"/>
    </source>
</evidence>
<keyword evidence="2" id="KW-1185">Reference proteome</keyword>
<accession>M5UPS8</accession>
<dbReference type="Proteomes" id="UP000011885">
    <property type="component" value="Unassembled WGS sequence"/>
</dbReference>
<evidence type="ECO:0000313" key="1">
    <source>
        <dbReference type="EMBL" id="EMI58008.1"/>
    </source>
</evidence>
<sequence length="48" mass="5310">MVFESNDAVLFSVCEREVCVSSELPLVPTVPLHVMEPNPIVATHVLFN</sequence>
<dbReference type="PATRIC" id="fig|1263870.3.peg.577"/>
<protein>
    <submittedName>
        <fullName evidence="1">Uncharacterized protein</fullName>
    </submittedName>
</protein>
<proteinExistence type="predicted"/>
<dbReference type="EMBL" id="ANOH01000048">
    <property type="protein sequence ID" value="EMI58008.1"/>
    <property type="molecule type" value="Genomic_DNA"/>
</dbReference>
<comment type="caution">
    <text evidence="1">The sequence shown here is derived from an EMBL/GenBank/DDBJ whole genome shotgun (WGS) entry which is preliminary data.</text>
</comment>
<reference evidence="1 2" key="1">
    <citation type="journal article" date="2013" name="Mar. Genomics">
        <title>Expression of sulfatases in Rhodopirellula baltica and the diversity of sulfatases in the genus Rhodopirellula.</title>
        <authorList>
            <person name="Wegner C.E."/>
            <person name="Richter-Heitmann T."/>
            <person name="Klindworth A."/>
            <person name="Klockow C."/>
            <person name="Richter M."/>
            <person name="Achstetter T."/>
            <person name="Glockner F.O."/>
            <person name="Harder J."/>
        </authorList>
    </citation>
    <scope>NUCLEOTIDE SEQUENCE [LARGE SCALE GENOMIC DNA]</scope>
    <source>
        <strain evidence="1 2">SM41</strain>
    </source>
</reference>
<dbReference type="AlphaFoldDB" id="M5UPS8"/>
<name>M5UPS8_9BACT</name>
<organism evidence="1 2">
    <name type="scientific">Rhodopirellula sallentina SM41</name>
    <dbReference type="NCBI Taxonomy" id="1263870"/>
    <lineage>
        <taxon>Bacteria</taxon>
        <taxon>Pseudomonadati</taxon>
        <taxon>Planctomycetota</taxon>
        <taxon>Planctomycetia</taxon>
        <taxon>Pirellulales</taxon>
        <taxon>Pirellulaceae</taxon>
        <taxon>Rhodopirellula</taxon>
    </lineage>
</organism>